<feature type="compositionally biased region" description="Low complexity" evidence="3">
    <location>
        <begin position="463"/>
        <end position="473"/>
    </location>
</feature>
<name>A0AAU9IPK8_9CILI</name>
<keyword evidence="2" id="KW-0175">Coiled coil</keyword>
<comment type="similarity">
    <text evidence="1">Belongs to the PI3/PI4-kinase family.</text>
</comment>
<dbReference type="InterPro" id="IPR038800">
    <property type="entry name" value="CCDC17"/>
</dbReference>
<dbReference type="PROSITE" id="PS51547">
    <property type="entry name" value="C2_PI3K"/>
    <property type="match status" value="1"/>
</dbReference>
<comment type="caution">
    <text evidence="5">The sequence shown here is derived from an EMBL/GenBank/DDBJ whole genome shotgun (WGS) entry which is preliminary data.</text>
</comment>
<feature type="region of interest" description="Disordered" evidence="3">
    <location>
        <begin position="407"/>
        <end position="474"/>
    </location>
</feature>
<feature type="compositionally biased region" description="Low complexity" evidence="3">
    <location>
        <begin position="490"/>
        <end position="513"/>
    </location>
</feature>
<protein>
    <recommendedName>
        <fullName evidence="4">C2 PI3K-type domain-containing protein</fullName>
    </recommendedName>
</protein>
<dbReference type="Proteomes" id="UP001162131">
    <property type="component" value="Unassembled WGS sequence"/>
</dbReference>
<feature type="compositionally biased region" description="Polar residues" evidence="3">
    <location>
        <begin position="432"/>
        <end position="443"/>
    </location>
</feature>
<evidence type="ECO:0000313" key="6">
    <source>
        <dbReference type="Proteomes" id="UP001162131"/>
    </source>
</evidence>
<feature type="region of interest" description="Disordered" evidence="3">
    <location>
        <begin position="986"/>
        <end position="1006"/>
    </location>
</feature>
<sequence length="1678" mass="193060">MSREVPYLLLECKNCKMKYETQEQLRNHQAKFCKDSDYGDLNKLQRKMEDAKRDANSINLYESLHMEDVKKFLKGENKAQNQEGVGSATLGQLRDQIRTNEKEFEKAANQFLSKREEDLKGGLEQLRAEKVEIRSKRRQEEGALLDLMKELEEKREREVRAKAEKDAISQALKDLDKKKLNALEVEKKRELNKLEDERESLRLKEEELMQEVERLQNRMDDNEVQWKQERDKINLNARAANVGVNMEILQKRQMELAKERGEQVAQIKQKKDALEFERQRIMDDLNRIKKGEINTMRKNSAGKLAASQIVGSPLVPIKFAERRAIPQNALQMSEKWNDDLERLEKLKKNHQNFIQNETMFKNPEPTETPKSRQGMQFPSKVDEMINEAEARMNPKERVRYYGQIQNDLNNKDPFRYTPDQSQRASREARDFPNSNLVQPTIQFANPPKASIPNFGNNELTGQNPNLNINPNNNYQPRLISEFEQLRKQQPHSYQPPYQSPPVGYSPPYVQPFQDPTPQPPIPAEDPGVKSLKKELKKLKKKLNNKGRDEFYQGMQDAIGSFQNRLSALDNPQSNLNSEVKPAEMLPEERALNNVLRQEQSDLKLLSALPKDSDLYQAKLEHYKEMSQIRMKMEAMLQELTMQRMKKNFDLEMELEERKLQNERWAEEQKRGLIAAKIQGNLTQNKPIAADYSPETGFFICWDYAVGIPRRYKECQIAYGLYERGEVRLEPRLVPPVKVEDDPFSEFTGRAIFRTEQDIARVPPFPLINLIIELQVVSPTMDGPKVGNFGWTVLDIFTHQRKLIEGLWKIPIYRPPTDSAIELRDIRSLVPMPNTFVFIRIVQTGTNSPLMNIPVVPEETMNRYRIPQSHLRDNPMSNNGYLQQPTGYQPMPIKSSSQLPDPTQDIQNYPSNPTEMIPQSSPLASKGLAIKLESLVGFLSRSVLKFQITIQEGERIVVDKNGKNCRWISDPINTLDTDVIGRLSSNRQSGNRSVAMTPADERSRLASGSRGNMNLTINKETVFINDFYSIVQKTDWNEDLYLIIEILERSSQRLTTAELQRKNSLDLEAYFAVGWTVFQLTNPDLRTLNYGTVELNIYEPPVAVPIYDPQQLRQKDGALKLTVAEPSSIWSPDHRRNSSNRVNPQRLEAFLENLAPQFDDSKYFEKGDGVDFYVDGARFLPDSTSCTKIVVKGFTSQLDKVGIPVGGLPDLNSSVFSPIFGFRTEFRLQTFDPTTTIVVSILTLDAITNEVRVLGYSAINLFLKKFRKDQPDNPTEQDFILNKGLFQLPIYCQEPYRKPPFGLQSFTKMEIIPCATLLVRIRDAPKSENGLRVLSVKDVLASEWYLRGLVIPPPRYEERVYNTSMCMPSVVERYLYDERLRRKDSTVREATIQVQARMGVKLDINDEEMLNWIDQKLQVNPRTPMLDMKYFAKYNPKMGFKIAIDAIHNIPTETPHTVIISLNPPGNLYSTSNISQDVEFNTKLDWNSSIRTPTFLDGFHTYKNVSFNRFLHIIFDVRTINLSKKRPEVIPVGWTILTVFTEDGYIKSGIYQLPLFKGAVPVPILSDLTNNDPWSFIMNAATRQGGPQFLEPVSILVRLVDTQRDGHFATPMELQRLNYQFIPEALLAKFSYNAAAEQRGSQQKRLKSLIPSNQSAENFSKKINEAVANHLGLNHINIA</sequence>
<evidence type="ECO:0000256" key="2">
    <source>
        <dbReference type="SAM" id="Coils"/>
    </source>
</evidence>
<evidence type="ECO:0000256" key="3">
    <source>
        <dbReference type="SAM" id="MobiDB-lite"/>
    </source>
</evidence>
<feature type="compositionally biased region" description="Polar residues" evidence="3">
    <location>
        <begin position="453"/>
        <end position="462"/>
    </location>
</feature>
<evidence type="ECO:0000259" key="4">
    <source>
        <dbReference type="PROSITE" id="PS51547"/>
    </source>
</evidence>
<proteinExistence type="inferred from homology"/>
<dbReference type="EMBL" id="CAJZBQ010000013">
    <property type="protein sequence ID" value="CAG9315098.1"/>
    <property type="molecule type" value="Genomic_DNA"/>
</dbReference>
<evidence type="ECO:0000256" key="1">
    <source>
        <dbReference type="PROSITE-ProRule" id="PRU00880"/>
    </source>
</evidence>
<accession>A0AAU9IPK8</accession>
<dbReference type="PANTHER" id="PTHR33820:SF2">
    <property type="entry name" value="COILED-COIL DOMAIN-CONTAINING PROTEIN 17"/>
    <property type="match status" value="1"/>
</dbReference>
<feature type="domain" description="C2 PI3K-type" evidence="4">
    <location>
        <begin position="1435"/>
        <end position="1591"/>
    </location>
</feature>
<feature type="region of interest" description="Disordered" evidence="3">
    <location>
        <begin position="487"/>
        <end position="527"/>
    </location>
</feature>
<feature type="compositionally biased region" description="Pro residues" evidence="3">
    <location>
        <begin position="514"/>
        <end position="523"/>
    </location>
</feature>
<evidence type="ECO:0000313" key="5">
    <source>
        <dbReference type="EMBL" id="CAG9315098.1"/>
    </source>
</evidence>
<keyword evidence="6" id="KW-1185">Reference proteome</keyword>
<organism evidence="5 6">
    <name type="scientific">Blepharisma stoltei</name>
    <dbReference type="NCBI Taxonomy" id="1481888"/>
    <lineage>
        <taxon>Eukaryota</taxon>
        <taxon>Sar</taxon>
        <taxon>Alveolata</taxon>
        <taxon>Ciliophora</taxon>
        <taxon>Postciliodesmatophora</taxon>
        <taxon>Heterotrichea</taxon>
        <taxon>Heterotrichida</taxon>
        <taxon>Blepharismidae</taxon>
        <taxon>Blepharisma</taxon>
    </lineage>
</organism>
<dbReference type="InterPro" id="IPR002420">
    <property type="entry name" value="PI3K-type_C2_dom"/>
</dbReference>
<feature type="coiled-coil region" evidence="2">
    <location>
        <begin position="90"/>
        <end position="232"/>
    </location>
</feature>
<gene>
    <name evidence="5" type="ORF">BSTOLATCC_MIC12873</name>
</gene>
<dbReference type="PANTHER" id="PTHR33820">
    <property type="entry name" value="COILED-COIL DOMAIN-CONTAINING PROTEIN 17"/>
    <property type="match status" value="1"/>
</dbReference>
<reference evidence="5" key="1">
    <citation type="submission" date="2021-09" db="EMBL/GenBank/DDBJ databases">
        <authorList>
            <consortium name="AG Swart"/>
            <person name="Singh M."/>
            <person name="Singh A."/>
            <person name="Seah K."/>
            <person name="Emmerich C."/>
        </authorList>
    </citation>
    <scope>NUCLEOTIDE SEQUENCE</scope>
    <source>
        <strain evidence="5">ATCC30299</strain>
    </source>
</reference>